<feature type="transmembrane region" description="Helical" evidence="1">
    <location>
        <begin position="100"/>
        <end position="122"/>
    </location>
</feature>
<organism evidence="2 3">
    <name type="scientific">Ruminiclostridium sufflavum DSM 19573</name>
    <dbReference type="NCBI Taxonomy" id="1121337"/>
    <lineage>
        <taxon>Bacteria</taxon>
        <taxon>Bacillati</taxon>
        <taxon>Bacillota</taxon>
        <taxon>Clostridia</taxon>
        <taxon>Eubacteriales</taxon>
        <taxon>Oscillospiraceae</taxon>
        <taxon>Ruminiclostridium</taxon>
    </lineage>
</organism>
<evidence type="ECO:0000313" key="3">
    <source>
        <dbReference type="Proteomes" id="UP000248132"/>
    </source>
</evidence>
<feature type="transmembrane region" description="Helical" evidence="1">
    <location>
        <begin position="21"/>
        <end position="41"/>
    </location>
</feature>
<sequence>MYEQINLYLFRLQSVITSNKICLSMLLTGILLIFAGIYLSIYKKSLFKNRKKITLLNSVKYLKYAEFIASRYPFRLLYFKLNSAMDYLLLGNTVQRGLSAALALILPAMGALLCCVIITFLKLWYTKLIALVLCMMLPYYIFTLVTDYLKYSFRLNIPKLVDSFRSSFMVYFRVKPAIQECGANTGKIPGRIMRRVSDSSDLNESLCKIRDRVNDSWFSIFILLVLNYRKNGGELIAQLYKLSRSITRYNNLENKKNKRLIWYEVFAVLASIFSLPAIILMNKMLLGVNSGAYYDTTAAYTRIVLFCLIALVTVRVLRKM</sequence>
<dbReference type="Proteomes" id="UP000248132">
    <property type="component" value="Unassembled WGS sequence"/>
</dbReference>
<evidence type="ECO:0000256" key="1">
    <source>
        <dbReference type="SAM" id="Phobius"/>
    </source>
</evidence>
<feature type="transmembrane region" description="Helical" evidence="1">
    <location>
        <begin position="128"/>
        <end position="149"/>
    </location>
</feature>
<gene>
    <name evidence="2" type="ORF">LY28_00959</name>
</gene>
<dbReference type="EMBL" id="QKMR01000004">
    <property type="protein sequence ID" value="PYG89136.1"/>
    <property type="molecule type" value="Genomic_DNA"/>
</dbReference>
<feature type="transmembrane region" description="Helical" evidence="1">
    <location>
        <begin position="299"/>
        <end position="317"/>
    </location>
</feature>
<evidence type="ECO:0000313" key="2">
    <source>
        <dbReference type="EMBL" id="PYG89136.1"/>
    </source>
</evidence>
<evidence type="ECO:0008006" key="4">
    <source>
        <dbReference type="Google" id="ProtNLM"/>
    </source>
</evidence>
<keyword evidence="1" id="KW-0812">Transmembrane</keyword>
<reference evidence="2 3" key="1">
    <citation type="submission" date="2018-06" db="EMBL/GenBank/DDBJ databases">
        <title>Genomic Encyclopedia of Type Strains, Phase I: the one thousand microbial genomes (KMG-I) project.</title>
        <authorList>
            <person name="Kyrpides N."/>
        </authorList>
    </citation>
    <scope>NUCLEOTIDE SEQUENCE [LARGE SCALE GENOMIC DNA]</scope>
    <source>
        <strain evidence="2 3">DSM 19573</strain>
    </source>
</reference>
<dbReference type="AlphaFoldDB" id="A0A318XNE3"/>
<accession>A0A318XNE3</accession>
<keyword evidence="1" id="KW-0472">Membrane</keyword>
<feature type="transmembrane region" description="Helical" evidence="1">
    <location>
        <begin position="260"/>
        <end position="279"/>
    </location>
</feature>
<name>A0A318XNE3_9FIRM</name>
<protein>
    <recommendedName>
        <fullName evidence="4">Tight adherence protein B</fullName>
    </recommendedName>
</protein>
<proteinExistence type="predicted"/>
<comment type="caution">
    <text evidence="2">The sequence shown here is derived from an EMBL/GenBank/DDBJ whole genome shotgun (WGS) entry which is preliminary data.</text>
</comment>
<dbReference type="OrthoDB" id="1737891at2"/>
<keyword evidence="1" id="KW-1133">Transmembrane helix</keyword>
<keyword evidence="3" id="KW-1185">Reference proteome</keyword>